<evidence type="ECO:0000313" key="9">
    <source>
        <dbReference type="Proteomes" id="UP000694925"/>
    </source>
</evidence>
<dbReference type="PRINTS" id="PR00719">
    <property type="entry name" value="LMWPTPASE"/>
</dbReference>
<keyword evidence="9" id="KW-1185">Reference proteome</keyword>
<evidence type="ECO:0000313" key="10">
    <source>
        <dbReference type="RefSeq" id="XP_017879341.1"/>
    </source>
</evidence>
<dbReference type="Pfam" id="PF01451">
    <property type="entry name" value="LMWPc"/>
    <property type="match status" value="1"/>
</dbReference>
<dbReference type="KEGG" id="ccal:108624488"/>
<dbReference type="InterPro" id="IPR050438">
    <property type="entry name" value="LMW_PTPase"/>
</dbReference>
<dbReference type="GeneID" id="108624488"/>
<comment type="function">
    <text evidence="7">Acts on tyrosine phosphorylated proteins, low-MW aryl phosphates and natural and synthetic acyl phosphates.</text>
</comment>
<dbReference type="Proteomes" id="UP000694925">
    <property type="component" value="Unplaced"/>
</dbReference>
<dbReference type="EC" id="3.1.3.48" evidence="7"/>
<dbReference type="InterPro" id="IPR017867">
    <property type="entry name" value="Tyr_phospatase_low_mol_wt"/>
</dbReference>
<sequence>MSSNKRVLMVCLGNSCRSPIAEAIFCDEIRKMDRSDFWEVDSAALLQYHVGKSPEPRAMAILKNKGITYYTHTARQITKEDFYNFNWIFGMDNGIVYDLYQMQPEDSQAKIELLGKYDPNGELNIRDPLFDIDSAGFEKAFEQALRSIKAFLELHTDPVTEHLK</sequence>
<dbReference type="RefSeq" id="XP_017879341.1">
    <property type="nucleotide sequence ID" value="XM_018023852.2"/>
</dbReference>
<dbReference type="InterPro" id="IPR002115">
    <property type="entry name" value="Tyr_Pase_low_mol_wt_mml"/>
</dbReference>
<feature type="active site" description="Proton donor" evidence="6">
    <location>
        <position position="127"/>
    </location>
</feature>
<keyword evidence="4 7" id="KW-0378">Hydrolase</keyword>
<dbReference type="SUPFAM" id="SSF52788">
    <property type="entry name" value="Phosphotyrosine protein phosphatases I"/>
    <property type="match status" value="1"/>
</dbReference>
<evidence type="ECO:0000256" key="7">
    <source>
        <dbReference type="RuleBase" id="RU368115"/>
    </source>
</evidence>
<protein>
    <recommendedName>
        <fullName evidence="7">Low molecular weight phosphotyrosine protein phosphatase</fullName>
        <shortName evidence="7">LMW-PTP</shortName>
        <shortName evidence="7">LMW-PTPase</shortName>
        <ecNumber evidence="7">3.1.3.2</ecNumber>
        <ecNumber evidence="7">3.1.3.48</ecNumber>
    </recommendedName>
    <alternativeName>
        <fullName evidence="7">Low molecular weight cytosolic acid phosphatase</fullName>
    </alternativeName>
</protein>
<comment type="catalytic activity">
    <reaction evidence="7">
        <text>a phosphate monoester + H2O = an alcohol + phosphate</text>
        <dbReference type="Rhea" id="RHEA:15017"/>
        <dbReference type="ChEBI" id="CHEBI:15377"/>
        <dbReference type="ChEBI" id="CHEBI:30879"/>
        <dbReference type="ChEBI" id="CHEBI:43474"/>
        <dbReference type="ChEBI" id="CHEBI:67140"/>
        <dbReference type="EC" id="3.1.3.2"/>
    </reaction>
</comment>
<dbReference type="Gene3D" id="3.40.50.2300">
    <property type="match status" value="1"/>
</dbReference>
<feature type="active site" evidence="6">
    <location>
        <position position="17"/>
    </location>
</feature>
<dbReference type="GO" id="GO:0003993">
    <property type="term" value="F:acid phosphatase activity"/>
    <property type="evidence" value="ECO:0007669"/>
    <property type="project" value="UniProtKB-UniRule"/>
</dbReference>
<dbReference type="InterPro" id="IPR036196">
    <property type="entry name" value="Ptyr_pPase_sf"/>
</dbReference>
<organism evidence="9 10">
    <name type="scientific">Ceratina calcarata</name>
    <dbReference type="NCBI Taxonomy" id="156304"/>
    <lineage>
        <taxon>Eukaryota</taxon>
        <taxon>Metazoa</taxon>
        <taxon>Ecdysozoa</taxon>
        <taxon>Arthropoda</taxon>
        <taxon>Hexapoda</taxon>
        <taxon>Insecta</taxon>
        <taxon>Pterygota</taxon>
        <taxon>Neoptera</taxon>
        <taxon>Endopterygota</taxon>
        <taxon>Hymenoptera</taxon>
        <taxon>Apocrita</taxon>
        <taxon>Aculeata</taxon>
        <taxon>Apoidea</taxon>
        <taxon>Anthophila</taxon>
        <taxon>Apidae</taxon>
        <taxon>Ceratina</taxon>
        <taxon>Zadontomerus</taxon>
    </lineage>
</organism>
<feature type="domain" description="Phosphotyrosine protein phosphatase I" evidence="8">
    <location>
        <begin position="5"/>
        <end position="154"/>
    </location>
</feature>
<dbReference type="InterPro" id="IPR023485">
    <property type="entry name" value="Ptyr_pPase"/>
</dbReference>
<comment type="catalytic activity">
    <reaction evidence="7">
        <text>O-phospho-L-tyrosyl-[protein] + H2O = L-tyrosyl-[protein] + phosphate</text>
        <dbReference type="Rhea" id="RHEA:10684"/>
        <dbReference type="Rhea" id="RHEA-COMP:10136"/>
        <dbReference type="Rhea" id="RHEA-COMP:20101"/>
        <dbReference type="ChEBI" id="CHEBI:15377"/>
        <dbReference type="ChEBI" id="CHEBI:43474"/>
        <dbReference type="ChEBI" id="CHEBI:46858"/>
        <dbReference type="ChEBI" id="CHEBI:61978"/>
        <dbReference type="EC" id="3.1.3.48"/>
    </reaction>
</comment>
<dbReference type="CDD" id="cd16343">
    <property type="entry name" value="LMWPTP"/>
    <property type="match status" value="1"/>
</dbReference>
<dbReference type="AlphaFoldDB" id="A0AAJ7IY13"/>
<accession>A0AAJ7IY13</accession>
<feature type="active site" description="Nucleophile" evidence="6">
    <location>
        <position position="11"/>
    </location>
</feature>
<evidence type="ECO:0000256" key="4">
    <source>
        <dbReference type="ARBA" id="ARBA00022801"/>
    </source>
</evidence>
<dbReference type="FunFam" id="3.40.50.2300:FF:000105">
    <property type="entry name" value="Low molecular weight phosphotyrosine protein"/>
    <property type="match status" value="1"/>
</dbReference>
<dbReference type="PANTHER" id="PTHR11717">
    <property type="entry name" value="LOW MOLECULAR WEIGHT PROTEIN TYROSINE PHOSPHATASE"/>
    <property type="match status" value="1"/>
</dbReference>
<name>A0AAJ7IY13_9HYME</name>
<dbReference type="PRINTS" id="PR00720">
    <property type="entry name" value="MAMMALPTPASE"/>
</dbReference>
<dbReference type="GO" id="GO:0005737">
    <property type="term" value="C:cytoplasm"/>
    <property type="evidence" value="ECO:0007669"/>
    <property type="project" value="UniProtKB-SubCell"/>
</dbReference>
<comment type="similarity">
    <text evidence="2 7">Belongs to the low molecular weight phosphotyrosine protein phosphatase family.</text>
</comment>
<evidence type="ECO:0000256" key="6">
    <source>
        <dbReference type="PIRSR" id="PIRSR617867-1"/>
    </source>
</evidence>
<dbReference type="EC" id="3.1.3.2" evidence="7"/>
<keyword evidence="3 7" id="KW-0963">Cytoplasm</keyword>
<dbReference type="SMART" id="SM00226">
    <property type="entry name" value="LMWPc"/>
    <property type="match status" value="1"/>
</dbReference>
<evidence type="ECO:0000259" key="8">
    <source>
        <dbReference type="SMART" id="SM00226"/>
    </source>
</evidence>
<comment type="subcellular location">
    <subcellularLocation>
        <location evidence="1 7">Cytoplasm</location>
    </subcellularLocation>
</comment>
<keyword evidence="5 7" id="KW-0904">Protein phosphatase</keyword>
<dbReference type="GO" id="GO:0004726">
    <property type="term" value="F:non-membrane spanning protein tyrosine phosphatase activity"/>
    <property type="evidence" value="ECO:0007669"/>
    <property type="project" value="InterPro"/>
</dbReference>
<dbReference type="PANTHER" id="PTHR11717:SF7">
    <property type="entry name" value="LOW MOLECULAR WEIGHT PHOSPHOTYROSINE PROTEIN PHOSPHATASE"/>
    <property type="match status" value="1"/>
</dbReference>
<evidence type="ECO:0000256" key="3">
    <source>
        <dbReference type="ARBA" id="ARBA00022490"/>
    </source>
</evidence>
<proteinExistence type="inferred from homology"/>
<evidence type="ECO:0000256" key="1">
    <source>
        <dbReference type="ARBA" id="ARBA00004496"/>
    </source>
</evidence>
<evidence type="ECO:0000256" key="5">
    <source>
        <dbReference type="ARBA" id="ARBA00022912"/>
    </source>
</evidence>
<reference evidence="10" key="1">
    <citation type="submission" date="2025-08" db="UniProtKB">
        <authorList>
            <consortium name="RefSeq"/>
        </authorList>
    </citation>
    <scope>IDENTIFICATION</scope>
    <source>
        <tissue evidence="10">Whole body</tissue>
    </source>
</reference>
<gene>
    <name evidence="10" type="primary">LOC108624488</name>
</gene>
<evidence type="ECO:0000256" key="2">
    <source>
        <dbReference type="ARBA" id="ARBA00011063"/>
    </source>
</evidence>